<accession>A0ABN1FPF3</accession>
<dbReference type="SMART" id="SM00479">
    <property type="entry name" value="EXOIII"/>
    <property type="match status" value="1"/>
</dbReference>
<dbReference type="Pfam" id="PF00929">
    <property type="entry name" value="RNase_T"/>
    <property type="match status" value="1"/>
</dbReference>
<feature type="domain" description="Exonuclease" evidence="1">
    <location>
        <begin position="31"/>
        <end position="206"/>
    </location>
</feature>
<dbReference type="CDD" id="cd06127">
    <property type="entry name" value="DEDDh"/>
    <property type="match status" value="1"/>
</dbReference>
<dbReference type="GO" id="GO:0004527">
    <property type="term" value="F:exonuclease activity"/>
    <property type="evidence" value="ECO:0007669"/>
    <property type="project" value="UniProtKB-KW"/>
</dbReference>
<dbReference type="SUPFAM" id="SSF53098">
    <property type="entry name" value="Ribonuclease H-like"/>
    <property type="match status" value="1"/>
</dbReference>
<evidence type="ECO:0000313" key="3">
    <source>
        <dbReference type="Proteomes" id="UP001501588"/>
    </source>
</evidence>
<keyword evidence="2" id="KW-0540">Nuclease</keyword>
<dbReference type="Gene3D" id="3.30.420.10">
    <property type="entry name" value="Ribonuclease H-like superfamily/Ribonuclease H"/>
    <property type="match status" value="1"/>
</dbReference>
<keyword evidence="3" id="KW-1185">Reference proteome</keyword>
<reference evidence="2 3" key="1">
    <citation type="journal article" date="2019" name="Int. J. Syst. Evol. Microbiol.">
        <title>The Global Catalogue of Microorganisms (GCM) 10K type strain sequencing project: providing services to taxonomists for standard genome sequencing and annotation.</title>
        <authorList>
            <consortium name="The Broad Institute Genomics Platform"/>
            <consortium name="The Broad Institute Genome Sequencing Center for Infectious Disease"/>
            <person name="Wu L."/>
            <person name="Ma J."/>
        </authorList>
    </citation>
    <scope>NUCLEOTIDE SEQUENCE [LARGE SCALE GENOMIC DNA]</scope>
    <source>
        <strain evidence="2 3">JCM 9933</strain>
    </source>
</reference>
<evidence type="ECO:0000259" key="1">
    <source>
        <dbReference type="SMART" id="SM00479"/>
    </source>
</evidence>
<dbReference type="NCBIfam" id="NF006601">
    <property type="entry name" value="PRK09145.1"/>
    <property type="match status" value="1"/>
</dbReference>
<dbReference type="EMBL" id="BAAAFZ010000060">
    <property type="protein sequence ID" value="GAA0594930.1"/>
    <property type="molecule type" value="Genomic_DNA"/>
</dbReference>
<dbReference type="PANTHER" id="PTHR30231">
    <property type="entry name" value="DNA POLYMERASE III SUBUNIT EPSILON"/>
    <property type="match status" value="1"/>
</dbReference>
<dbReference type="RefSeq" id="WP_343896822.1">
    <property type="nucleotide sequence ID" value="NZ_BAAAFZ010000060.1"/>
</dbReference>
<keyword evidence="2" id="KW-0378">Hydrolase</keyword>
<comment type="caution">
    <text evidence="2">The sequence shown here is derived from an EMBL/GenBank/DDBJ whole genome shotgun (WGS) entry which is preliminary data.</text>
</comment>
<sequence>MHRGALWRLFWRASLADHAYKFLFRPGPEGEAVSLDCETTGLDPRTDDVIAVAAVRIRGDRILLSERFEATVRPEDARSSSEAIKVHRLRERDVESAEPIHRVLPELLRFIGGRPLVGYYIDFDVRMLDKYALWLLQTKLPNPRIEVSSLYYERKYGNAPPGTAIDLRFAAILRDLGIPPLEQHDALNDAVMAAMIYLELRDRKARGVRIPRERRSGGPPPPTGG</sequence>
<dbReference type="InterPro" id="IPR036397">
    <property type="entry name" value="RNaseH_sf"/>
</dbReference>
<name>A0ABN1FPF3_9PROT</name>
<dbReference type="Proteomes" id="UP001501588">
    <property type="component" value="Unassembled WGS sequence"/>
</dbReference>
<protein>
    <submittedName>
        <fullName evidence="2">3'-5' exonuclease</fullName>
    </submittedName>
</protein>
<dbReference type="InterPro" id="IPR013520">
    <property type="entry name" value="Ribonucl_H"/>
</dbReference>
<dbReference type="InterPro" id="IPR012337">
    <property type="entry name" value="RNaseH-like_sf"/>
</dbReference>
<gene>
    <name evidence="2" type="ORF">GCM10009416_36510</name>
</gene>
<dbReference type="PANTHER" id="PTHR30231:SF7">
    <property type="entry name" value="BLR4117 PROTEIN"/>
    <property type="match status" value="1"/>
</dbReference>
<keyword evidence="2" id="KW-0269">Exonuclease</keyword>
<organism evidence="2 3">
    <name type="scientific">Craurococcus roseus</name>
    <dbReference type="NCBI Taxonomy" id="77585"/>
    <lineage>
        <taxon>Bacteria</taxon>
        <taxon>Pseudomonadati</taxon>
        <taxon>Pseudomonadota</taxon>
        <taxon>Alphaproteobacteria</taxon>
        <taxon>Acetobacterales</taxon>
        <taxon>Acetobacteraceae</taxon>
        <taxon>Craurococcus</taxon>
    </lineage>
</organism>
<proteinExistence type="predicted"/>
<evidence type="ECO:0000313" key="2">
    <source>
        <dbReference type="EMBL" id="GAA0594930.1"/>
    </source>
</evidence>